<dbReference type="InterPro" id="IPR036397">
    <property type="entry name" value="RNaseH_sf"/>
</dbReference>
<dbReference type="GO" id="GO:0003676">
    <property type="term" value="F:nucleic acid binding"/>
    <property type="evidence" value="ECO:0007669"/>
    <property type="project" value="InterPro"/>
</dbReference>
<dbReference type="Pfam" id="PF13358">
    <property type="entry name" value="DDE_3"/>
    <property type="match status" value="1"/>
</dbReference>
<keyword evidence="3" id="KW-1185">Reference proteome</keyword>
<reference evidence="2" key="1">
    <citation type="submission" date="2016-10" db="EMBL/GenBank/DDBJ databases">
        <authorList>
            <person name="Benchimol M."/>
            <person name="Almeida L.G."/>
            <person name="Vasconcelos A.T."/>
            <person name="Perreira-Neves A."/>
            <person name="Rosa I.A."/>
            <person name="Tasca T."/>
            <person name="Bogo M.R."/>
            <person name="de Souza W."/>
        </authorList>
    </citation>
    <scope>NUCLEOTIDE SEQUENCE [LARGE SCALE GENOMIC DNA]</scope>
    <source>
        <strain evidence="2">K</strain>
    </source>
</reference>
<name>A0A1J4KYB0_9EUKA</name>
<dbReference type="OrthoDB" id="8627217at2759"/>
<dbReference type="GeneID" id="94848753"/>
<dbReference type="EMBL" id="MLAK01000128">
    <property type="protein sequence ID" value="OHT16243.1"/>
    <property type="molecule type" value="Genomic_DNA"/>
</dbReference>
<sequence>MLTELQKFKRVSFAYSMIKNELCRNILFSDESRFSLGPDNRWVYRRYGDEHPAIFAERQKFNNGIMIFGAIGENFKSRLIFTEKTVDQKSYIQSISQNGLLDDMNNHFGVCNYIFQQDGAPALTGRLSTTYLKYHLNYLKIWPANSPDINVIENIWGIMKKNIKCKKCSNNPRIKRNCLSNMGPNLHRNHQ</sequence>
<evidence type="ECO:0000259" key="1">
    <source>
        <dbReference type="Pfam" id="PF13358"/>
    </source>
</evidence>
<comment type="caution">
    <text evidence="2">The sequence shown here is derived from an EMBL/GenBank/DDBJ whole genome shotgun (WGS) entry which is preliminary data.</text>
</comment>
<evidence type="ECO:0000313" key="3">
    <source>
        <dbReference type="Proteomes" id="UP000179807"/>
    </source>
</evidence>
<evidence type="ECO:0000313" key="2">
    <source>
        <dbReference type="EMBL" id="OHT16243.1"/>
    </source>
</evidence>
<proteinExistence type="predicted"/>
<protein>
    <submittedName>
        <fullName evidence="2">Transposase</fullName>
    </submittedName>
</protein>
<gene>
    <name evidence="2" type="ORF">TRFO_41936</name>
</gene>
<organism evidence="2 3">
    <name type="scientific">Tritrichomonas foetus</name>
    <dbReference type="NCBI Taxonomy" id="1144522"/>
    <lineage>
        <taxon>Eukaryota</taxon>
        <taxon>Metamonada</taxon>
        <taxon>Parabasalia</taxon>
        <taxon>Tritrichomonadida</taxon>
        <taxon>Tritrichomonadidae</taxon>
        <taxon>Tritrichomonas</taxon>
    </lineage>
</organism>
<dbReference type="AlphaFoldDB" id="A0A1J4KYB0"/>
<dbReference type="Proteomes" id="UP000179807">
    <property type="component" value="Unassembled WGS sequence"/>
</dbReference>
<dbReference type="RefSeq" id="XP_068369379.1">
    <property type="nucleotide sequence ID" value="XM_068514049.1"/>
</dbReference>
<feature type="domain" description="Tc1-like transposase DDE" evidence="1">
    <location>
        <begin position="26"/>
        <end position="167"/>
    </location>
</feature>
<dbReference type="Gene3D" id="3.30.420.10">
    <property type="entry name" value="Ribonuclease H-like superfamily/Ribonuclease H"/>
    <property type="match status" value="1"/>
</dbReference>
<dbReference type="VEuPathDB" id="TrichDB:TRFO_41936"/>
<dbReference type="InterPro" id="IPR038717">
    <property type="entry name" value="Tc1-like_DDE_dom"/>
</dbReference>
<accession>A0A1J4KYB0</accession>